<evidence type="ECO:0000313" key="4">
    <source>
        <dbReference type="Proteomes" id="UP000758168"/>
    </source>
</evidence>
<accession>A0ABS4ZBK0</accession>
<dbReference type="RefSeq" id="WP_210057781.1">
    <property type="nucleotide sequence ID" value="NZ_BAAAMH010000033.1"/>
</dbReference>
<organism evidence="3 4">
    <name type="scientific">Microlunatus capsulatus</name>
    <dbReference type="NCBI Taxonomy" id="99117"/>
    <lineage>
        <taxon>Bacteria</taxon>
        <taxon>Bacillati</taxon>
        <taxon>Actinomycetota</taxon>
        <taxon>Actinomycetes</taxon>
        <taxon>Propionibacteriales</taxon>
        <taxon>Propionibacteriaceae</taxon>
        <taxon>Microlunatus</taxon>
    </lineage>
</organism>
<name>A0ABS4ZBK0_9ACTN</name>
<evidence type="ECO:0000313" key="3">
    <source>
        <dbReference type="EMBL" id="MBP2418349.1"/>
    </source>
</evidence>
<comment type="caution">
    <text evidence="3">The sequence shown here is derived from an EMBL/GenBank/DDBJ whole genome shotgun (WGS) entry which is preliminary data.</text>
</comment>
<dbReference type="Proteomes" id="UP000758168">
    <property type="component" value="Unassembled WGS sequence"/>
</dbReference>
<evidence type="ECO:0008006" key="5">
    <source>
        <dbReference type="Google" id="ProtNLM"/>
    </source>
</evidence>
<proteinExistence type="predicted"/>
<reference evidence="3 4" key="1">
    <citation type="submission" date="2021-03" db="EMBL/GenBank/DDBJ databases">
        <title>Sequencing the genomes of 1000 actinobacteria strains.</title>
        <authorList>
            <person name="Klenk H.-P."/>
        </authorList>
    </citation>
    <scope>NUCLEOTIDE SEQUENCE [LARGE SCALE GENOMIC DNA]</scope>
    <source>
        <strain evidence="3 4">DSM 12936</strain>
    </source>
</reference>
<evidence type="ECO:0000256" key="1">
    <source>
        <dbReference type="SAM" id="MobiDB-lite"/>
    </source>
</evidence>
<feature type="transmembrane region" description="Helical" evidence="2">
    <location>
        <begin position="105"/>
        <end position="125"/>
    </location>
</feature>
<feature type="compositionally biased region" description="Low complexity" evidence="1">
    <location>
        <begin position="44"/>
        <end position="55"/>
    </location>
</feature>
<keyword evidence="2" id="KW-1133">Transmembrane helix</keyword>
<dbReference type="EMBL" id="JAGIOB010000001">
    <property type="protein sequence ID" value="MBP2418349.1"/>
    <property type="molecule type" value="Genomic_DNA"/>
</dbReference>
<protein>
    <recommendedName>
        <fullName evidence="5">DUF2530 domain-containing protein</fullName>
    </recommendedName>
</protein>
<sequence>MTRPSEDDRAEIDRAFAEMMAGYHLTAERPSDVTSGDGTGGGTTVAEPPADAPAGDEPDRRWEQVPLFQFPVEDEPRPEPEPVEEEPEPYVPEPMPPLDPPALPALLGWLGIGWAALVVLAAAFGARFPGWVGWVAVLGFLGGFAVLVTRLPRNRPPGSGDGAVL</sequence>
<feature type="region of interest" description="Disordered" evidence="1">
    <location>
        <begin position="21"/>
        <end position="96"/>
    </location>
</feature>
<keyword evidence="2" id="KW-0472">Membrane</keyword>
<evidence type="ECO:0000256" key="2">
    <source>
        <dbReference type="SAM" id="Phobius"/>
    </source>
</evidence>
<gene>
    <name evidence="3" type="ORF">JOF54_003271</name>
</gene>
<keyword evidence="2" id="KW-0812">Transmembrane</keyword>
<keyword evidence="4" id="KW-1185">Reference proteome</keyword>
<feature type="transmembrane region" description="Helical" evidence="2">
    <location>
        <begin position="131"/>
        <end position="149"/>
    </location>
</feature>